<accession>A0A2P8EDA5</accession>
<comment type="caution">
    <text evidence="1">The sequence shown here is derived from an EMBL/GenBank/DDBJ whole genome shotgun (WGS) entry which is preliminary data.</text>
</comment>
<dbReference type="EMBL" id="PYGF01000001">
    <property type="protein sequence ID" value="PSL07443.1"/>
    <property type="molecule type" value="Genomic_DNA"/>
</dbReference>
<organism evidence="1 2">
    <name type="scientific">Cecembia rubra</name>
    <dbReference type="NCBI Taxonomy" id="1485585"/>
    <lineage>
        <taxon>Bacteria</taxon>
        <taxon>Pseudomonadati</taxon>
        <taxon>Bacteroidota</taxon>
        <taxon>Cytophagia</taxon>
        <taxon>Cytophagales</taxon>
        <taxon>Cyclobacteriaceae</taxon>
        <taxon>Cecembia</taxon>
    </lineage>
</organism>
<keyword evidence="2" id="KW-1185">Reference proteome</keyword>
<gene>
    <name evidence="1" type="ORF">CLV48_101373</name>
</gene>
<dbReference type="AlphaFoldDB" id="A0A2P8EDA5"/>
<dbReference type="Proteomes" id="UP000240708">
    <property type="component" value="Unassembled WGS sequence"/>
</dbReference>
<evidence type="ECO:0000313" key="1">
    <source>
        <dbReference type="EMBL" id="PSL07443.1"/>
    </source>
</evidence>
<name>A0A2P8EDA5_9BACT</name>
<sequence length="42" mass="5010">MNGFIYQYLIIISLKLVKKPKMYLFGNFVNKKMPHENKIIGH</sequence>
<reference evidence="1 2" key="1">
    <citation type="submission" date="2018-03" db="EMBL/GenBank/DDBJ databases">
        <title>Genomic Encyclopedia of Archaeal and Bacterial Type Strains, Phase II (KMG-II): from individual species to whole genera.</title>
        <authorList>
            <person name="Goeker M."/>
        </authorList>
    </citation>
    <scope>NUCLEOTIDE SEQUENCE [LARGE SCALE GENOMIC DNA]</scope>
    <source>
        <strain evidence="1 2">DSM 28057</strain>
    </source>
</reference>
<proteinExistence type="predicted"/>
<evidence type="ECO:0000313" key="2">
    <source>
        <dbReference type="Proteomes" id="UP000240708"/>
    </source>
</evidence>
<protein>
    <submittedName>
        <fullName evidence="1">Uncharacterized protein</fullName>
    </submittedName>
</protein>